<feature type="transmembrane region" description="Helical" evidence="1">
    <location>
        <begin position="6"/>
        <end position="24"/>
    </location>
</feature>
<gene>
    <name evidence="2" type="ORF">HWQ67_06400</name>
</gene>
<evidence type="ECO:0000313" key="3">
    <source>
        <dbReference type="Proteomes" id="UP001196980"/>
    </source>
</evidence>
<sequence>MTIRRVVVIGAVIVVLLLVGNWCLGKMQTGMGSQNSPVNTAKGAVMAMEAMNPEKVVAYFTPIPGQIMATRLANTFSKMDKLDIQNFKGMLILQEGAAARVQVTYDMVFTQGGYVNTEHCAKTLKLVNPDGKKWYVNEVF</sequence>
<accession>A0ABS6RXQ3</accession>
<proteinExistence type="predicted"/>
<evidence type="ECO:0000313" key="2">
    <source>
        <dbReference type="EMBL" id="MBV6341212.1"/>
    </source>
</evidence>
<keyword evidence="3" id="KW-1185">Reference proteome</keyword>
<dbReference type="Proteomes" id="UP001196980">
    <property type="component" value="Unassembled WGS sequence"/>
</dbReference>
<name>A0ABS6RXQ3_9BACT</name>
<reference evidence="2 3" key="1">
    <citation type="journal article" date="2020" name="J Geophys Res Biogeosci">
        <title>Magnetotaxis as an Adaptation to Enable Bacterial Shuttling of Microbial Sulfur and Sulfur Cycling Across Aquatic Oxic#Anoxic Interfaces.</title>
        <authorList>
            <person name="Li J."/>
            <person name="Liu P."/>
            <person name="Wang J."/>
            <person name="Roberts A.P."/>
            <person name="Pan Y."/>
        </authorList>
    </citation>
    <scope>NUCLEOTIDE SEQUENCE [LARGE SCALE GENOMIC DNA]</scope>
    <source>
        <strain evidence="2 3">MYR-1_YQ</strain>
    </source>
</reference>
<keyword evidence="1" id="KW-0472">Membrane</keyword>
<dbReference type="EMBL" id="JABXWD010000083">
    <property type="protein sequence ID" value="MBV6341212.1"/>
    <property type="molecule type" value="Genomic_DNA"/>
</dbReference>
<evidence type="ECO:0000256" key="1">
    <source>
        <dbReference type="SAM" id="Phobius"/>
    </source>
</evidence>
<protein>
    <submittedName>
        <fullName evidence="2">Uncharacterized protein</fullName>
    </submittedName>
</protein>
<keyword evidence="1" id="KW-0812">Transmembrane</keyword>
<keyword evidence="1" id="KW-1133">Transmembrane helix</keyword>
<dbReference type="RefSeq" id="WP_218251841.1">
    <property type="nucleotide sequence ID" value="NZ_JABXWD010000083.1"/>
</dbReference>
<organism evidence="2 3">
    <name type="scientific">Candidatus Magnetobacterium casense</name>
    <dbReference type="NCBI Taxonomy" id="1455061"/>
    <lineage>
        <taxon>Bacteria</taxon>
        <taxon>Pseudomonadati</taxon>
        <taxon>Nitrospirota</taxon>
        <taxon>Thermodesulfovibrionia</taxon>
        <taxon>Thermodesulfovibrionales</taxon>
        <taxon>Candidatus Magnetobacteriaceae</taxon>
        <taxon>Candidatus Magnetobacterium</taxon>
    </lineage>
</organism>
<comment type="caution">
    <text evidence="2">The sequence shown here is derived from an EMBL/GenBank/DDBJ whole genome shotgun (WGS) entry which is preliminary data.</text>
</comment>